<proteinExistence type="inferred from homology"/>
<reference evidence="9" key="2">
    <citation type="submission" date="2025-08" db="UniProtKB">
        <authorList>
            <consortium name="Ensembl"/>
        </authorList>
    </citation>
    <scope>IDENTIFICATION</scope>
</reference>
<evidence type="ECO:0000256" key="7">
    <source>
        <dbReference type="ARBA" id="ARBA00073356"/>
    </source>
</evidence>
<dbReference type="AlphaFoldDB" id="A0A7N4PAJ5"/>
<dbReference type="InterPro" id="IPR016181">
    <property type="entry name" value="Acyl_CoA_acyltransferase"/>
</dbReference>
<dbReference type="Gene3D" id="3.40.630.30">
    <property type="match status" value="1"/>
</dbReference>
<protein>
    <recommendedName>
        <fullName evidence="7">Alpha/beta-tubulin-N-acetyltransferase 9</fullName>
        <ecNumber evidence="6">2.3.1.308</ecNumber>
    </recommendedName>
</protein>
<keyword evidence="2" id="KW-0808">Transferase</keyword>
<dbReference type="EC" id="2.3.1.308" evidence="6"/>
<name>A0A7N4PAJ5_SARHA</name>
<evidence type="ECO:0000256" key="6">
    <source>
        <dbReference type="ARBA" id="ARBA00066928"/>
    </source>
</evidence>
<evidence type="ECO:0000259" key="8">
    <source>
        <dbReference type="Pfam" id="PF13302"/>
    </source>
</evidence>
<dbReference type="InterPro" id="IPR039135">
    <property type="entry name" value="NAT9-like"/>
</dbReference>
<accession>A0A7N4PAJ5</accession>
<dbReference type="InterPro" id="IPR000182">
    <property type="entry name" value="GNAT_dom"/>
</dbReference>
<comment type="catalytic activity">
    <reaction evidence="4">
        <text>N-terminal L-methionyl-[tubulin] + acetyl-CoA = N-terminal N(alpha)-acetyl-L-methionyl-[tubulin] + CoA + H(+)</text>
        <dbReference type="Rhea" id="RHEA:69607"/>
        <dbReference type="Rhea" id="RHEA-COMP:17729"/>
        <dbReference type="Rhea" id="RHEA-COMP:17730"/>
        <dbReference type="ChEBI" id="CHEBI:15378"/>
        <dbReference type="ChEBI" id="CHEBI:57287"/>
        <dbReference type="ChEBI" id="CHEBI:57288"/>
        <dbReference type="ChEBI" id="CHEBI:64731"/>
        <dbReference type="ChEBI" id="CHEBI:133414"/>
        <dbReference type="EC" id="2.3.1.308"/>
    </reaction>
</comment>
<dbReference type="Ensembl" id="ENSSHAT00000027999.1">
    <property type="protein sequence ID" value="ENSSHAP00000035018.1"/>
    <property type="gene ID" value="ENSSHAG00000024733.1"/>
</dbReference>
<comment type="similarity">
    <text evidence="1">Belongs to the acetyltransferase family. GNAT subfamily.</text>
</comment>
<dbReference type="GO" id="GO:0120519">
    <property type="term" value="F:tubulin N-terminal-methionine acetyltransferase activity"/>
    <property type="evidence" value="ECO:0007669"/>
    <property type="project" value="UniProtKB-EC"/>
</dbReference>
<dbReference type="Pfam" id="PF13302">
    <property type="entry name" value="Acetyltransf_3"/>
    <property type="match status" value="1"/>
</dbReference>
<sequence length="272" mass="31014">MFMEARGWAGKGEGKVVDWLRRRGAGPRRRRSGGSAFCAGARVRGGSRIPEPARPGLSGAAMKVNQNTVLLGQKVILVPYTAEHVPRYHEWMKSEELQRLTASEPLTLEQEYAMQHSWREDTDKCTFIVLDAEKWRAQPDSAEENCMVGDVNLFLTDLQDPTLGEIEVMIAELSCRHRGLGTEAVLMMMAYGMTTLGLNKFEAKIGQGNEPSICMFKKLHFEQVATNNIFQEVTLRLLVTEPEREWLLKQTSHVEEKQYRDRSWWNHEANSF</sequence>
<evidence type="ECO:0000313" key="9">
    <source>
        <dbReference type="Ensembl" id="ENSSHAP00000035018.1"/>
    </source>
</evidence>
<evidence type="ECO:0000256" key="1">
    <source>
        <dbReference type="ARBA" id="ARBA00009342"/>
    </source>
</evidence>
<keyword evidence="10" id="KW-1185">Reference proteome</keyword>
<evidence type="ECO:0000256" key="3">
    <source>
        <dbReference type="ARBA" id="ARBA00023315"/>
    </source>
</evidence>
<evidence type="ECO:0000256" key="2">
    <source>
        <dbReference type="ARBA" id="ARBA00022679"/>
    </source>
</evidence>
<comment type="function">
    <text evidence="5">N-acetyltransferase that mediates the acetylation of the N-terminal residues of alpha- and beta-tubulin.</text>
</comment>
<dbReference type="GeneTree" id="ENSGT00390000012745"/>
<evidence type="ECO:0000256" key="5">
    <source>
        <dbReference type="ARBA" id="ARBA00058998"/>
    </source>
</evidence>
<dbReference type="SUPFAM" id="SSF55729">
    <property type="entry name" value="Acyl-CoA N-acyltransferases (Nat)"/>
    <property type="match status" value="1"/>
</dbReference>
<dbReference type="PANTHER" id="PTHR13256">
    <property type="entry name" value="N-ACETYLTRANSFERASE 9"/>
    <property type="match status" value="1"/>
</dbReference>
<reference evidence="9 10" key="1">
    <citation type="journal article" date="2011" name="Proc. Natl. Acad. Sci. U.S.A.">
        <title>Genetic diversity and population structure of the endangered marsupial Sarcophilus harrisii (Tasmanian devil).</title>
        <authorList>
            <person name="Miller W."/>
            <person name="Hayes V.M."/>
            <person name="Ratan A."/>
            <person name="Petersen D.C."/>
            <person name="Wittekindt N.E."/>
            <person name="Miller J."/>
            <person name="Walenz B."/>
            <person name="Knight J."/>
            <person name="Qi J."/>
            <person name="Zhao F."/>
            <person name="Wang Q."/>
            <person name="Bedoya-Reina O.C."/>
            <person name="Katiyar N."/>
            <person name="Tomsho L.P."/>
            <person name="Kasson L.M."/>
            <person name="Hardie R.A."/>
            <person name="Woodbridge P."/>
            <person name="Tindall E.A."/>
            <person name="Bertelsen M.F."/>
            <person name="Dixon D."/>
            <person name="Pyecroft S."/>
            <person name="Helgen K.M."/>
            <person name="Lesk A.M."/>
            <person name="Pringle T.H."/>
            <person name="Patterson N."/>
            <person name="Zhang Y."/>
            <person name="Kreiss A."/>
            <person name="Woods G.M."/>
            <person name="Jones M.E."/>
            <person name="Schuster S.C."/>
        </authorList>
    </citation>
    <scope>NUCLEOTIDE SEQUENCE [LARGE SCALE GENOMIC DNA]</scope>
</reference>
<evidence type="ECO:0000256" key="4">
    <source>
        <dbReference type="ARBA" id="ARBA00051141"/>
    </source>
</evidence>
<feature type="domain" description="N-acetyltransferase" evidence="8">
    <location>
        <begin position="75"/>
        <end position="222"/>
    </location>
</feature>
<dbReference type="FunFam" id="3.40.630.30:FF:000040">
    <property type="entry name" value="N-acetyltransferase 9 (putative)"/>
    <property type="match status" value="1"/>
</dbReference>
<dbReference type="PANTHER" id="PTHR13256:SF16">
    <property type="entry name" value="ALPHA_BETA-TUBULIN-N-ACETYLTRANSFERASE 9"/>
    <property type="match status" value="1"/>
</dbReference>
<keyword evidence="3" id="KW-0012">Acyltransferase</keyword>
<reference evidence="9" key="3">
    <citation type="submission" date="2025-09" db="UniProtKB">
        <authorList>
            <consortium name="Ensembl"/>
        </authorList>
    </citation>
    <scope>IDENTIFICATION</scope>
</reference>
<gene>
    <name evidence="9" type="primary">NAT9</name>
</gene>
<evidence type="ECO:0000313" key="10">
    <source>
        <dbReference type="Proteomes" id="UP000007648"/>
    </source>
</evidence>
<dbReference type="Proteomes" id="UP000007648">
    <property type="component" value="Unassembled WGS sequence"/>
</dbReference>
<organism evidence="9 10">
    <name type="scientific">Sarcophilus harrisii</name>
    <name type="common">Tasmanian devil</name>
    <name type="synonym">Sarcophilus laniarius</name>
    <dbReference type="NCBI Taxonomy" id="9305"/>
    <lineage>
        <taxon>Eukaryota</taxon>
        <taxon>Metazoa</taxon>
        <taxon>Chordata</taxon>
        <taxon>Craniata</taxon>
        <taxon>Vertebrata</taxon>
        <taxon>Euteleostomi</taxon>
        <taxon>Mammalia</taxon>
        <taxon>Metatheria</taxon>
        <taxon>Dasyuromorphia</taxon>
        <taxon>Dasyuridae</taxon>
        <taxon>Sarcophilus</taxon>
    </lineage>
</organism>